<accession>Q7UY14</accession>
<evidence type="ECO:0000313" key="2">
    <source>
        <dbReference type="EMBL" id="CAD71835.1"/>
    </source>
</evidence>
<dbReference type="AlphaFoldDB" id="Q7UY14"/>
<dbReference type="HOGENOM" id="CLU_2318227_0_0_0"/>
<name>Q7UY14_RHOBA</name>
<evidence type="ECO:0000313" key="3">
    <source>
        <dbReference type="Proteomes" id="UP000001025"/>
    </source>
</evidence>
<dbReference type="Proteomes" id="UP000001025">
    <property type="component" value="Chromosome"/>
</dbReference>
<feature type="compositionally biased region" description="Basic and acidic residues" evidence="1">
    <location>
        <begin position="1"/>
        <end position="15"/>
    </location>
</feature>
<proteinExistence type="predicted"/>
<dbReference type="KEGG" id="rba:RB949"/>
<keyword evidence="3" id="KW-1185">Reference proteome</keyword>
<feature type="region of interest" description="Disordered" evidence="1">
    <location>
        <begin position="80"/>
        <end position="99"/>
    </location>
</feature>
<gene>
    <name evidence="2" type="ordered locus">RB949</name>
</gene>
<protein>
    <submittedName>
        <fullName evidence="2">Uncharacterized protein</fullName>
    </submittedName>
</protein>
<dbReference type="EnsemblBacteria" id="CAD71835">
    <property type="protein sequence ID" value="CAD71835"/>
    <property type="gene ID" value="RB949"/>
</dbReference>
<dbReference type="EMBL" id="BX294134">
    <property type="protein sequence ID" value="CAD71835.1"/>
    <property type="molecule type" value="Genomic_DNA"/>
</dbReference>
<feature type="region of interest" description="Disordered" evidence="1">
    <location>
        <begin position="1"/>
        <end position="23"/>
    </location>
</feature>
<evidence type="ECO:0000256" key="1">
    <source>
        <dbReference type="SAM" id="MobiDB-lite"/>
    </source>
</evidence>
<reference evidence="2 3" key="1">
    <citation type="journal article" date="2003" name="Proc. Natl. Acad. Sci. U.S.A.">
        <title>Complete genome sequence of the marine planctomycete Pirellula sp. strain 1.</title>
        <authorList>
            <person name="Gloeckner F.O."/>
            <person name="Kube M."/>
            <person name="Bauer M."/>
            <person name="Teeling H."/>
            <person name="Lombardot T."/>
            <person name="Ludwig W."/>
            <person name="Gade D."/>
            <person name="Beck A."/>
            <person name="Borzym K."/>
            <person name="Heitmann K."/>
            <person name="Rabus R."/>
            <person name="Schlesner H."/>
            <person name="Amann R."/>
            <person name="Reinhardt R."/>
        </authorList>
    </citation>
    <scope>NUCLEOTIDE SEQUENCE [LARGE SCALE GENOMIC DNA]</scope>
    <source>
        <strain evidence="3">DSM 10527 / NCIMB 13988 / SH1</strain>
    </source>
</reference>
<sequence>MSFGDVRETASERIARRGWKPSGHMPSIDVLSTSAGIIGQNHVSRLGVGPGCTRDSGVCHHSSNAEMLLPTCLDRSSVVLGSQEPVSSSRSPLEKRFAS</sequence>
<organism evidence="2 3">
    <name type="scientific">Rhodopirellula baltica (strain DSM 10527 / NCIMB 13988 / SH1)</name>
    <dbReference type="NCBI Taxonomy" id="243090"/>
    <lineage>
        <taxon>Bacteria</taxon>
        <taxon>Pseudomonadati</taxon>
        <taxon>Planctomycetota</taxon>
        <taxon>Planctomycetia</taxon>
        <taxon>Pirellulales</taxon>
        <taxon>Pirellulaceae</taxon>
        <taxon>Rhodopirellula</taxon>
    </lineage>
</organism>
<dbReference type="InParanoid" id="Q7UY14"/>